<dbReference type="AlphaFoldDB" id="A0A1G2I1E5"/>
<evidence type="ECO:0000313" key="2">
    <source>
        <dbReference type="Proteomes" id="UP000178820"/>
    </source>
</evidence>
<dbReference type="STRING" id="1802207.A3D44_02470"/>
<accession>A0A1G2I1E5</accession>
<protein>
    <submittedName>
        <fullName evidence="1">Uncharacterized protein</fullName>
    </submittedName>
</protein>
<dbReference type="EMBL" id="MHOT01000028">
    <property type="protein sequence ID" value="OGZ67878.1"/>
    <property type="molecule type" value="Genomic_DNA"/>
</dbReference>
<proteinExistence type="predicted"/>
<organism evidence="1 2">
    <name type="scientific">Candidatus Staskawiczbacteria bacterium RIFCSPHIGHO2_02_FULL_42_22</name>
    <dbReference type="NCBI Taxonomy" id="1802207"/>
    <lineage>
        <taxon>Bacteria</taxon>
        <taxon>Candidatus Staskawicziibacteriota</taxon>
    </lineage>
</organism>
<evidence type="ECO:0000313" key="1">
    <source>
        <dbReference type="EMBL" id="OGZ67878.1"/>
    </source>
</evidence>
<reference evidence="1 2" key="1">
    <citation type="journal article" date="2016" name="Nat. Commun.">
        <title>Thousands of microbial genomes shed light on interconnected biogeochemical processes in an aquifer system.</title>
        <authorList>
            <person name="Anantharaman K."/>
            <person name="Brown C.T."/>
            <person name="Hug L.A."/>
            <person name="Sharon I."/>
            <person name="Castelle C.J."/>
            <person name="Probst A.J."/>
            <person name="Thomas B.C."/>
            <person name="Singh A."/>
            <person name="Wilkins M.J."/>
            <person name="Karaoz U."/>
            <person name="Brodie E.L."/>
            <person name="Williams K.H."/>
            <person name="Hubbard S.S."/>
            <person name="Banfield J.F."/>
        </authorList>
    </citation>
    <scope>NUCLEOTIDE SEQUENCE [LARGE SCALE GENOMIC DNA]</scope>
</reference>
<name>A0A1G2I1E5_9BACT</name>
<dbReference type="Proteomes" id="UP000178820">
    <property type="component" value="Unassembled WGS sequence"/>
</dbReference>
<sequence>MTGEKSNNVEREAADWQNEKNPYQMLWNMYENFSKYQNGRAALELVRRVYDLLPEEGREAFKIFEQYFYEKGNTKKEGNEKFEEALNRSIQAWQAIRLNNLDGFNPSIHASRALTRLDLFGDDHVYDQINFSNSMLDLIDGAGDARSHLNPQLIGQERELQSDIIHDVLKNPFENVFIDSEWLAFNDGMVPKIAQAIYDAGKFDEMPILADALEDAGCTNEEILNHCRKTGPHVRGCWVLDLILEK</sequence>
<comment type="caution">
    <text evidence="1">The sequence shown here is derived from an EMBL/GenBank/DDBJ whole genome shotgun (WGS) entry which is preliminary data.</text>
</comment>
<gene>
    <name evidence="1" type="ORF">A3D44_02470</name>
</gene>